<keyword evidence="1" id="KW-1133">Transmembrane helix</keyword>
<keyword evidence="1" id="KW-0472">Membrane</keyword>
<dbReference type="AlphaFoldDB" id="A0A8D8APA3"/>
<evidence type="ECO:0000256" key="1">
    <source>
        <dbReference type="SAM" id="Phobius"/>
    </source>
</evidence>
<keyword evidence="1" id="KW-0812">Transmembrane</keyword>
<feature type="transmembrane region" description="Helical" evidence="1">
    <location>
        <begin position="67"/>
        <end position="87"/>
    </location>
</feature>
<sequence>MKTNKQNRIESLTSFKPKSRVLFFFQVQVQAASEREERLNQYTSASKQPTKKTVFKKASEKNASVGMFYRFLFLVFFFHDTLLLLLFERFQFAVAVHDTPPTPL</sequence>
<evidence type="ECO:0000313" key="2">
    <source>
        <dbReference type="EMBL" id="CAG6457701.1"/>
    </source>
</evidence>
<proteinExistence type="predicted"/>
<organism evidence="2">
    <name type="scientific">Culex pipiens</name>
    <name type="common">House mosquito</name>
    <dbReference type="NCBI Taxonomy" id="7175"/>
    <lineage>
        <taxon>Eukaryota</taxon>
        <taxon>Metazoa</taxon>
        <taxon>Ecdysozoa</taxon>
        <taxon>Arthropoda</taxon>
        <taxon>Hexapoda</taxon>
        <taxon>Insecta</taxon>
        <taxon>Pterygota</taxon>
        <taxon>Neoptera</taxon>
        <taxon>Endopterygota</taxon>
        <taxon>Diptera</taxon>
        <taxon>Nematocera</taxon>
        <taxon>Culicoidea</taxon>
        <taxon>Culicidae</taxon>
        <taxon>Culicinae</taxon>
        <taxon>Culicini</taxon>
        <taxon>Culex</taxon>
        <taxon>Culex</taxon>
    </lineage>
</organism>
<reference evidence="2" key="1">
    <citation type="submission" date="2021-05" db="EMBL/GenBank/DDBJ databases">
        <authorList>
            <person name="Alioto T."/>
            <person name="Alioto T."/>
            <person name="Gomez Garrido J."/>
        </authorList>
    </citation>
    <scope>NUCLEOTIDE SEQUENCE</scope>
</reference>
<accession>A0A8D8APA3</accession>
<name>A0A8D8APA3_CULPI</name>
<protein>
    <submittedName>
        <fullName evidence="2">(northern house mosquito) hypothetical protein</fullName>
    </submittedName>
</protein>
<dbReference type="EMBL" id="HBUE01033152">
    <property type="protein sequence ID" value="CAG6457701.1"/>
    <property type="molecule type" value="Transcribed_RNA"/>
</dbReference>